<comment type="caution">
    <text evidence="1">The sequence shown here is derived from an EMBL/GenBank/DDBJ whole genome shotgun (WGS) entry which is preliminary data.</text>
</comment>
<sequence length="96" mass="10976">MARYNSNQLERKLNMAENLALRALISQQTDALVSELYTDDKVNERLQKWLARVPDPGVADTYSYLLAESREFSEELLYRILSKLAEDGALKLPTEA</sequence>
<dbReference type="Proteomes" id="UP000004525">
    <property type="component" value="Unassembled WGS sequence"/>
</dbReference>
<dbReference type="HOGENOM" id="CLU_2553940_0_0_9"/>
<name>C2JXK3_LACRM</name>
<keyword evidence="2" id="KW-1185">Reference proteome</keyword>
<dbReference type="EMBL" id="ACIZ01000068">
    <property type="protein sequence ID" value="EEN80220.1"/>
    <property type="molecule type" value="Genomic_DNA"/>
</dbReference>
<dbReference type="AlphaFoldDB" id="C2JXK3"/>
<evidence type="ECO:0000313" key="1">
    <source>
        <dbReference type="EMBL" id="EEN80220.1"/>
    </source>
</evidence>
<gene>
    <name evidence="1" type="ORF">HMPREF0539_1637</name>
</gene>
<accession>C2JXK3</accession>
<protein>
    <submittedName>
        <fullName evidence="1">Uncharacterized protein</fullName>
    </submittedName>
</protein>
<proteinExistence type="predicted"/>
<organism evidence="1 2">
    <name type="scientific">Lacticaseibacillus rhamnosus (strain LMS2-1)</name>
    <dbReference type="NCBI Taxonomy" id="525361"/>
    <lineage>
        <taxon>Bacteria</taxon>
        <taxon>Bacillati</taxon>
        <taxon>Bacillota</taxon>
        <taxon>Bacilli</taxon>
        <taxon>Lactobacillales</taxon>
        <taxon>Lactobacillaceae</taxon>
        <taxon>Lacticaseibacillus</taxon>
    </lineage>
</organism>
<reference evidence="1" key="1">
    <citation type="submission" date="2009-01" db="EMBL/GenBank/DDBJ databases">
        <authorList>
            <person name="Qin X."/>
            <person name="Bachman B."/>
            <person name="Battles P."/>
            <person name="Bell A."/>
            <person name="Bess C."/>
            <person name="Bickham C."/>
            <person name="Chaboub L."/>
            <person name="Chen D."/>
            <person name="Coyle M."/>
            <person name="Deiros D.R."/>
            <person name="Dinh H."/>
            <person name="Forbes L."/>
            <person name="Fowler G."/>
            <person name="Francisco L."/>
            <person name="Fu Q."/>
            <person name="Gubbala S."/>
            <person name="Hale W."/>
            <person name="Han Y."/>
            <person name="Hemphill L."/>
            <person name="Highlander S.K."/>
            <person name="Hirani K."/>
            <person name="Hogues M."/>
            <person name="Jackson L."/>
            <person name="Jakkamsetti A."/>
            <person name="Javaid M."/>
            <person name="Jiang H."/>
            <person name="Korchina V."/>
            <person name="Kovar C."/>
            <person name="Lara F."/>
            <person name="Lee S."/>
            <person name="Mata R."/>
            <person name="Mathew T."/>
            <person name="Moen C."/>
            <person name="Morales K."/>
            <person name="Munidasa M."/>
            <person name="Nazareth L."/>
            <person name="Ngo R."/>
            <person name="Nguyen L."/>
            <person name="Okwuonu G."/>
            <person name="Ongeri F."/>
            <person name="Patil S."/>
            <person name="Petrosino J."/>
            <person name="Pham C."/>
            <person name="Pham P."/>
            <person name="Pu L.-L."/>
            <person name="Puazo M."/>
            <person name="Raj R."/>
            <person name="Reid J."/>
            <person name="Rouhana J."/>
            <person name="Saada N."/>
            <person name="Shang Y."/>
            <person name="Simmons D."/>
            <person name="Thornton R."/>
            <person name="Warren J."/>
            <person name="Weissenberger G."/>
            <person name="Zhang J."/>
            <person name="Zhang L."/>
            <person name="Zhou C."/>
            <person name="Zhu D."/>
            <person name="Muzny D."/>
            <person name="Worley K."/>
            <person name="Gibbs R."/>
        </authorList>
    </citation>
    <scope>NUCLEOTIDE SEQUENCE [LARGE SCALE GENOMIC DNA]</scope>
    <source>
        <strain evidence="1">LMS2-1</strain>
    </source>
</reference>
<evidence type="ECO:0000313" key="2">
    <source>
        <dbReference type="Proteomes" id="UP000004525"/>
    </source>
</evidence>